<evidence type="ECO:0000313" key="2">
    <source>
        <dbReference type="EMBL" id="KAF9323596.1"/>
    </source>
</evidence>
<sequence>MSRKSDASQIDNPANMYFFKPGSTLEITYAPMYLMNDRKYNSDVFKTILGLRSSPNLEEHSYVSRATFIPFDKRDLSVYNAINTSVILIRPAYDEVRFQELKPDTTLKDVFVKTGGLVSAIGAVVVFLIGTSHLSPWGVLAEIPYFRRRLAKDLDCPDPSNENRHDSGNEIRGPFQAFRKKNDDQEKEVIGKFTSAVKRMSTEGQLLYLKKRIDLLEIVLSDYYLDTEVFEDAESESTSHNSQEQPDEGVGGIGDRPSSTDVTPAEVNIPIPHDNEDPQVVKEIRRRSLQTRQGGAEQASRNMESPSAV</sequence>
<feature type="compositionally biased region" description="Basic and acidic residues" evidence="1">
    <location>
        <begin position="157"/>
        <end position="169"/>
    </location>
</feature>
<name>A0A9P5VHB0_9FUNG</name>
<protein>
    <submittedName>
        <fullName evidence="2">Uncharacterized protein</fullName>
    </submittedName>
</protein>
<gene>
    <name evidence="2" type="ORF">BG006_001309</name>
</gene>
<organism evidence="2 3">
    <name type="scientific">Podila minutissima</name>
    <dbReference type="NCBI Taxonomy" id="64525"/>
    <lineage>
        <taxon>Eukaryota</taxon>
        <taxon>Fungi</taxon>
        <taxon>Fungi incertae sedis</taxon>
        <taxon>Mucoromycota</taxon>
        <taxon>Mortierellomycotina</taxon>
        <taxon>Mortierellomycetes</taxon>
        <taxon>Mortierellales</taxon>
        <taxon>Mortierellaceae</taxon>
        <taxon>Podila</taxon>
    </lineage>
</organism>
<feature type="compositionally biased region" description="Polar residues" evidence="1">
    <location>
        <begin position="299"/>
        <end position="309"/>
    </location>
</feature>
<reference evidence="2" key="1">
    <citation type="journal article" date="2020" name="Fungal Divers.">
        <title>Resolving the Mortierellaceae phylogeny through synthesis of multi-gene phylogenetics and phylogenomics.</title>
        <authorList>
            <person name="Vandepol N."/>
            <person name="Liber J."/>
            <person name="Desiro A."/>
            <person name="Na H."/>
            <person name="Kennedy M."/>
            <person name="Barry K."/>
            <person name="Grigoriev I.V."/>
            <person name="Miller A.N."/>
            <person name="O'Donnell K."/>
            <person name="Stajich J.E."/>
            <person name="Bonito G."/>
        </authorList>
    </citation>
    <scope>NUCLEOTIDE SEQUENCE</scope>
    <source>
        <strain evidence="2">NVP1</strain>
    </source>
</reference>
<comment type="caution">
    <text evidence="2">The sequence shown here is derived from an EMBL/GenBank/DDBJ whole genome shotgun (WGS) entry which is preliminary data.</text>
</comment>
<accession>A0A9P5VHB0</accession>
<feature type="region of interest" description="Disordered" evidence="1">
    <location>
        <begin position="157"/>
        <end position="183"/>
    </location>
</feature>
<feature type="compositionally biased region" description="Basic and acidic residues" evidence="1">
    <location>
        <begin position="273"/>
        <end position="283"/>
    </location>
</feature>
<dbReference type="AlphaFoldDB" id="A0A9P5VHB0"/>
<keyword evidence="3" id="KW-1185">Reference proteome</keyword>
<proteinExistence type="predicted"/>
<feature type="region of interest" description="Disordered" evidence="1">
    <location>
        <begin position="234"/>
        <end position="309"/>
    </location>
</feature>
<evidence type="ECO:0000313" key="3">
    <source>
        <dbReference type="Proteomes" id="UP000696485"/>
    </source>
</evidence>
<evidence type="ECO:0000256" key="1">
    <source>
        <dbReference type="SAM" id="MobiDB-lite"/>
    </source>
</evidence>
<dbReference type="EMBL" id="JAAAUY010001252">
    <property type="protein sequence ID" value="KAF9323596.1"/>
    <property type="molecule type" value="Genomic_DNA"/>
</dbReference>
<dbReference type="Proteomes" id="UP000696485">
    <property type="component" value="Unassembled WGS sequence"/>
</dbReference>